<name>A0AAU2V417_9ACTN</name>
<evidence type="ECO:0000313" key="1">
    <source>
        <dbReference type="EMBL" id="WTW62167.1"/>
    </source>
</evidence>
<gene>
    <name evidence="1" type="ORF">OG549_16720</name>
</gene>
<dbReference type="EMBL" id="CP108318">
    <property type="protein sequence ID" value="WTW62167.1"/>
    <property type="molecule type" value="Genomic_DNA"/>
</dbReference>
<reference evidence="1" key="1">
    <citation type="submission" date="2022-10" db="EMBL/GenBank/DDBJ databases">
        <title>The complete genomes of actinobacterial strains from the NBC collection.</title>
        <authorList>
            <person name="Joergensen T.S."/>
            <person name="Alvarez Arevalo M."/>
            <person name="Sterndorff E.B."/>
            <person name="Faurdal D."/>
            <person name="Vuksanovic O."/>
            <person name="Mourched A.-S."/>
            <person name="Charusanti P."/>
            <person name="Shaw S."/>
            <person name="Blin K."/>
            <person name="Weber T."/>
        </authorList>
    </citation>
    <scope>NUCLEOTIDE SEQUENCE</scope>
    <source>
        <strain evidence="1">NBC_00003</strain>
    </source>
</reference>
<organism evidence="1">
    <name type="scientific">Streptomyces sp. NBC_00003</name>
    <dbReference type="NCBI Taxonomy" id="2903608"/>
    <lineage>
        <taxon>Bacteria</taxon>
        <taxon>Bacillati</taxon>
        <taxon>Actinomycetota</taxon>
        <taxon>Actinomycetes</taxon>
        <taxon>Kitasatosporales</taxon>
        <taxon>Streptomycetaceae</taxon>
        <taxon>Streptomyces</taxon>
    </lineage>
</organism>
<protein>
    <submittedName>
        <fullName evidence="1">PE-PGRS family protein</fullName>
    </submittedName>
</protein>
<sequence>MRNVNPDDLDQLAKLFDGKGGVADKLNEAFSRASTLSVTDKLATLKPMRTWVTDTPPDMRKRATSAREENLLERGDRETYSDWLQRVESYYLAKIPGLDKVGQQRIADFLGLTGDVSGFLKNGSQTLFLASSLSLTLAKNSWHNGLIRKAIIDVAGSESKFKWLARGLKLLPEGKISPFSAPGSWLPSQLGALLGRNSSLYQNISRIPFTTRYRNQLIGDAYDAARRLPGANSEFSTKWINRIVGSDKLATEFGGYTARGAKVLRSGNASLWKVFSKARNVQRFTNSVGSLGETASPWLTGLKTASKAGGVLRVAGVGMSAISTGVSFANVVAQGNPIEAYKKKGAGYVADVAEVGFNASMTAAMIAPNPVTIGLAVGTGLVYGGAKVVEHWDDIKKGAGKAANWVGNKASKAGHEIASGAKSVAKHLNPTSWF</sequence>
<dbReference type="AlphaFoldDB" id="A0AAU2V417"/>
<accession>A0AAU2V417</accession>
<proteinExistence type="predicted"/>